<proteinExistence type="inferred from homology"/>
<evidence type="ECO:0000256" key="4">
    <source>
        <dbReference type="ARBA" id="ARBA00022857"/>
    </source>
</evidence>
<gene>
    <name evidence="7" type="ORF">N7509_001475</name>
</gene>
<dbReference type="GeneID" id="81365092"/>
<evidence type="ECO:0000313" key="8">
    <source>
        <dbReference type="Proteomes" id="UP001147747"/>
    </source>
</evidence>
<name>A0A9X0BCD5_9EURO</name>
<keyword evidence="4" id="KW-0521">NADP</keyword>
<organism evidence="7 8">
    <name type="scientific">Penicillium cosmopolitanum</name>
    <dbReference type="NCBI Taxonomy" id="1131564"/>
    <lineage>
        <taxon>Eukaryota</taxon>
        <taxon>Fungi</taxon>
        <taxon>Dikarya</taxon>
        <taxon>Ascomycota</taxon>
        <taxon>Pezizomycotina</taxon>
        <taxon>Eurotiomycetes</taxon>
        <taxon>Eurotiomycetidae</taxon>
        <taxon>Eurotiales</taxon>
        <taxon>Aspergillaceae</taxon>
        <taxon>Penicillium</taxon>
    </lineage>
</organism>
<protein>
    <submittedName>
        <fullName evidence="7">Polyketide synthase enoylreductase</fullName>
    </submittedName>
</protein>
<dbReference type="OrthoDB" id="9992527at2759"/>
<dbReference type="SUPFAM" id="SSF50129">
    <property type="entry name" value="GroES-like"/>
    <property type="match status" value="1"/>
</dbReference>
<evidence type="ECO:0000313" key="7">
    <source>
        <dbReference type="EMBL" id="KAJ5407592.1"/>
    </source>
</evidence>
<evidence type="ECO:0000256" key="3">
    <source>
        <dbReference type="ARBA" id="ARBA00022741"/>
    </source>
</evidence>
<keyword evidence="3" id="KW-0547">Nucleotide-binding</keyword>
<dbReference type="CDD" id="cd08249">
    <property type="entry name" value="enoyl_reductase_like"/>
    <property type="match status" value="1"/>
</dbReference>
<dbReference type="Gene3D" id="3.90.180.10">
    <property type="entry name" value="Medium-chain alcohol dehydrogenases, catalytic domain"/>
    <property type="match status" value="1"/>
</dbReference>
<dbReference type="EMBL" id="JAPZBU010000004">
    <property type="protein sequence ID" value="KAJ5407592.1"/>
    <property type="molecule type" value="Genomic_DNA"/>
</dbReference>
<dbReference type="SMART" id="SM00829">
    <property type="entry name" value="PKS_ER"/>
    <property type="match status" value="1"/>
</dbReference>
<dbReference type="InterPro" id="IPR020843">
    <property type="entry name" value="ER"/>
</dbReference>
<comment type="similarity">
    <text evidence="1">Belongs to the zinc-containing alcohol dehydrogenase family.</text>
</comment>
<dbReference type="PANTHER" id="PTHR45348:SF1">
    <property type="entry name" value="TRANS-ENOYL REDUCTASE STHE"/>
    <property type="match status" value="1"/>
</dbReference>
<dbReference type="Gene3D" id="3.40.50.720">
    <property type="entry name" value="NAD(P)-binding Rossmann-like Domain"/>
    <property type="match status" value="1"/>
</dbReference>
<dbReference type="GO" id="GO:0000166">
    <property type="term" value="F:nucleotide binding"/>
    <property type="evidence" value="ECO:0007669"/>
    <property type="project" value="UniProtKB-KW"/>
</dbReference>
<dbReference type="InterPro" id="IPR036291">
    <property type="entry name" value="NAD(P)-bd_dom_sf"/>
</dbReference>
<dbReference type="InterPro" id="IPR013154">
    <property type="entry name" value="ADH-like_N"/>
</dbReference>
<keyword evidence="8" id="KW-1185">Reference proteome</keyword>
<evidence type="ECO:0000256" key="5">
    <source>
        <dbReference type="ARBA" id="ARBA00023002"/>
    </source>
</evidence>
<dbReference type="GO" id="GO:0016651">
    <property type="term" value="F:oxidoreductase activity, acting on NAD(P)H"/>
    <property type="evidence" value="ECO:0007669"/>
    <property type="project" value="InterPro"/>
</dbReference>
<dbReference type="InterPro" id="IPR011032">
    <property type="entry name" value="GroES-like_sf"/>
</dbReference>
<dbReference type="PANTHER" id="PTHR45348">
    <property type="entry name" value="HYPOTHETICAL OXIDOREDUCTASE (EUROFUNG)"/>
    <property type="match status" value="1"/>
</dbReference>
<dbReference type="Pfam" id="PF00107">
    <property type="entry name" value="ADH_zinc_N"/>
    <property type="match status" value="1"/>
</dbReference>
<reference evidence="7" key="2">
    <citation type="journal article" date="2023" name="IMA Fungus">
        <title>Comparative genomic study of the Penicillium genus elucidates a diverse pangenome and 15 lateral gene transfer events.</title>
        <authorList>
            <person name="Petersen C."/>
            <person name="Sorensen T."/>
            <person name="Nielsen M.R."/>
            <person name="Sondergaard T.E."/>
            <person name="Sorensen J.L."/>
            <person name="Fitzpatrick D.A."/>
            <person name="Frisvad J.C."/>
            <person name="Nielsen K.L."/>
        </authorList>
    </citation>
    <scope>NUCLEOTIDE SEQUENCE</scope>
    <source>
        <strain evidence="7">IBT 29677</strain>
    </source>
</reference>
<evidence type="ECO:0000256" key="2">
    <source>
        <dbReference type="ARBA" id="ARBA00011245"/>
    </source>
</evidence>
<sequence length="359" mass="38699">MVSNSEIPLNQKAIIQHENGILRVTSGLPIQQPGPSQILVRTKSVALNPCDFKMPLRFPKPGLWDGCDYAGIIVAVGSEVAKRGKFCLGDAVFGAVQGSNPADPTSGAYCEYLSIEQDFTFHIPSGLSFSTAPAISGTAIATLGIALFWSLKISGTLEAPSVTQEDVLIYGGSSTLGILAIQMVKLCGHRVITTCSPRNFELVRSYGADLVFDYNSVTCAKDIRTSTKNALRYTLDPFSDVRSVSICQEALGRTGGRYCGLEQYQEQLFSRRTVKHELVMGGAISGKGVQLPEPYGVAPNPEIGDWARTWYQVVQVLMNEGRIRPTPVEILPGGLDAVMEGLDILKSGRVSGKKLVVIL</sequence>
<feature type="domain" description="Enoyl reductase (ER)" evidence="6">
    <location>
        <begin position="20"/>
        <end position="356"/>
    </location>
</feature>
<dbReference type="InterPro" id="IPR013149">
    <property type="entry name" value="ADH-like_C"/>
</dbReference>
<keyword evidence="5" id="KW-0560">Oxidoreductase</keyword>
<dbReference type="RefSeq" id="XP_056491907.1">
    <property type="nucleotide sequence ID" value="XM_056626112.1"/>
</dbReference>
<dbReference type="Proteomes" id="UP001147747">
    <property type="component" value="Unassembled WGS sequence"/>
</dbReference>
<comment type="subunit">
    <text evidence="2">Monomer.</text>
</comment>
<evidence type="ECO:0000256" key="1">
    <source>
        <dbReference type="ARBA" id="ARBA00008072"/>
    </source>
</evidence>
<reference evidence="7" key="1">
    <citation type="submission" date="2022-12" db="EMBL/GenBank/DDBJ databases">
        <authorList>
            <person name="Petersen C."/>
        </authorList>
    </citation>
    <scope>NUCLEOTIDE SEQUENCE</scope>
    <source>
        <strain evidence="7">IBT 29677</strain>
    </source>
</reference>
<evidence type="ECO:0000259" key="6">
    <source>
        <dbReference type="SMART" id="SM00829"/>
    </source>
</evidence>
<comment type="caution">
    <text evidence="7">The sequence shown here is derived from an EMBL/GenBank/DDBJ whole genome shotgun (WGS) entry which is preliminary data.</text>
</comment>
<dbReference type="Pfam" id="PF08240">
    <property type="entry name" value="ADH_N"/>
    <property type="match status" value="1"/>
</dbReference>
<dbReference type="AlphaFoldDB" id="A0A9X0BCD5"/>
<dbReference type="InterPro" id="IPR047122">
    <property type="entry name" value="Trans-enoyl_RdTase-like"/>
</dbReference>
<dbReference type="SUPFAM" id="SSF51735">
    <property type="entry name" value="NAD(P)-binding Rossmann-fold domains"/>
    <property type="match status" value="1"/>
</dbReference>
<accession>A0A9X0BCD5</accession>